<dbReference type="PATRIC" id="fig|742817.3.peg.2507"/>
<dbReference type="InterPro" id="IPR006121">
    <property type="entry name" value="HMA_dom"/>
</dbReference>
<feature type="domain" description="HMA" evidence="1">
    <location>
        <begin position="1"/>
        <end position="66"/>
    </location>
</feature>
<dbReference type="EMBL" id="ADMC01000025">
    <property type="protein sequence ID" value="EHP46725.1"/>
    <property type="molecule type" value="Genomic_DNA"/>
</dbReference>
<dbReference type="STRING" id="742817.HMPREF9449_02342"/>
<dbReference type="eggNOG" id="COG2608">
    <property type="taxonomic scope" value="Bacteria"/>
</dbReference>
<dbReference type="GeneID" id="98069884"/>
<dbReference type="Gene3D" id="3.30.70.100">
    <property type="match status" value="1"/>
</dbReference>
<dbReference type="AlphaFoldDB" id="H1DIW3"/>
<name>H1DIW3_9BACT</name>
<dbReference type="InterPro" id="IPR036163">
    <property type="entry name" value="HMA_dom_sf"/>
</dbReference>
<evidence type="ECO:0000259" key="1">
    <source>
        <dbReference type="PROSITE" id="PS50846"/>
    </source>
</evidence>
<proteinExistence type="predicted"/>
<comment type="caution">
    <text evidence="2">The sequence shown here is derived from an EMBL/GenBank/DDBJ whole genome shotgun (WGS) entry which is preliminary data.</text>
</comment>
<organism evidence="2 3">
    <name type="scientific">Odoribacter laneus YIT 12061</name>
    <dbReference type="NCBI Taxonomy" id="742817"/>
    <lineage>
        <taxon>Bacteria</taxon>
        <taxon>Pseudomonadati</taxon>
        <taxon>Bacteroidota</taxon>
        <taxon>Bacteroidia</taxon>
        <taxon>Bacteroidales</taxon>
        <taxon>Odoribacteraceae</taxon>
        <taxon>Odoribacter</taxon>
    </lineage>
</organism>
<dbReference type="GO" id="GO:0046872">
    <property type="term" value="F:metal ion binding"/>
    <property type="evidence" value="ECO:0007669"/>
    <property type="project" value="InterPro"/>
</dbReference>
<reference evidence="2 3" key="1">
    <citation type="submission" date="2012-01" db="EMBL/GenBank/DDBJ databases">
        <title>The Genome Sequence of Odoribacter laneus YIT 12061.</title>
        <authorList>
            <consortium name="The Broad Institute Genome Sequencing Platform"/>
            <person name="Earl A."/>
            <person name="Ward D."/>
            <person name="Feldgarden M."/>
            <person name="Gevers D."/>
            <person name="Morotomi M."/>
            <person name="Young S.K."/>
            <person name="Zeng Q."/>
            <person name="Gargeya S."/>
            <person name="Fitzgerald M."/>
            <person name="Haas B."/>
            <person name="Abouelleil A."/>
            <person name="Alvarado L."/>
            <person name="Arachchi H.M."/>
            <person name="Berlin A."/>
            <person name="Chapman S.B."/>
            <person name="Gearin G."/>
            <person name="Goldberg J."/>
            <person name="Griggs A."/>
            <person name="Gujja S."/>
            <person name="Hansen M."/>
            <person name="Heiman D."/>
            <person name="Howarth C."/>
            <person name="Larimer J."/>
            <person name="Lui A."/>
            <person name="MacDonald P.J.P."/>
            <person name="McCowen C."/>
            <person name="Montmayeur A."/>
            <person name="Murphy C."/>
            <person name="Neiman D."/>
            <person name="Pearson M."/>
            <person name="Priest M."/>
            <person name="Roberts A."/>
            <person name="Saif S."/>
            <person name="Shea T."/>
            <person name="Sisk P."/>
            <person name="Stolte C."/>
            <person name="Sykes S."/>
            <person name="Wortman J."/>
            <person name="Nusbaum C."/>
            <person name="Birren B."/>
        </authorList>
    </citation>
    <scope>NUCLEOTIDE SEQUENCE [LARGE SCALE GENOMIC DNA]</scope>
    <source>
        <strain evidence="2 3">YIT 12061</strain>
    </source>
</reference>
<keyword evidence="3" id="KW-1185">Reference proteome</keyword>
<evidence type="ECO:0000313" key="3">
    <source>
        <dbReference type="Proteomes" id="UP000004892"/>
    </source>
</evidence>
<evidence type="ECO:0000313" key="2">
    <source>
        <dbReference type="EMBL" id="EHP46725.1"/>
    </source>
</evidence>
<dbReference type="SUPFAM" id="SSF55008">
    <property type="entry name" value="HMA, heavy metal-associated domain"/>
    <property type="match status" value="1"/>
</dbReference>
<dbReference type="Proteomes" id="UP000004892">
    <property type="component" value="Unassembled WGS sequence"/>
</dbReference>
<sequence>METRKFKTTAKCQGCVAKIKPFLNQIISEDQWAFDLSGTDKILTVQSDCPEEKIIQALQKAGFKAEILK</sequence>
<dbReference type="RefSeq" id="WP_009137488.1">
    <property type="nucleotide sequence ID" value="NZ_JH594596.1"/>
</dbReference>
<dbReference type="HOGENOM" id="CLU_134973_7_3_10"/>
<gene>
    <name evidence="2" type="ORF">HMPREF9449_02342</name>
</gene>
<protein>
    <recommendedName>
        <fullName evidence="1">HMA domain-containing protein</fullName>
    </recommendedName>
</protein>
<accession>H1DIW3</accession>
<dbReference type="PROSITE" id="PS50846">
    <property type="entry name" value="HMA_2"/>
    <property type="match status" value="1"/>
</dbReference>
<dbReference type="CDD" id="cd00371">
    <property type="entry name" value="HMA"/>
    <property type="match status" value="1"/>
</dbReference>